<dbReference type="PATRIC" id="fig|997874.3.peg.1750"/>
<feature type="active site" description="Proton acceptor" evidence="7">
    <location>
        <position position="36"/>
    </location>
</feature>
<evidence type="ECO:0000256" key="7">
    <source>
        <dbReference type="PIRSR" id="PIRSR606710-1"/>
    </source>
</evidence>
<dbReference type="SMART" id="SM00606">
    <property type="entry name" value="CBD_IV"/>
    <property type="match status" value="1"/>
</dbReference>
<evidence type="ECO:0000313" key="11">
    <source>
        <dbReference type="Proteomes" id="UP000003741"/>
    </source>
</evidence>
<dbReference type="Gene3D" id="2.115.10.20">
    <property type="entry name" value="Glycosyl hydrolase domain, family 43"/>
    <property type="match status" value="1"/>
</dbReference>
<dbReference type="InterPro" id="IPR006584">
    <property type="entry name" value="Cellulose-bd_IV"/>
</dbReference>
<evidence type="ECO:0000256" key="2">
    <source>
        <dbReference type="ARBA" id="ARBA00022651"/>
    </source>
</evidence>
<dbReference type="InterPro" id="IPR008979">
    <property type="entry name" value="Galactose-bd-like_sf"/>
</dbReference>
<dbReference type="PANTHER" id="PTHR43772">
    <property type="entry name" value="ENDO-1,4-BETA-XYLANASE"/>
    <property type="match status" value="1"/>
</dbReference>
<dbReference type="Pfam" id="PF04616">
    <property type="entry name" value="Glyco_hydro_43"/>
    <property type="match status" value="1"/>
</dbReference>
<accession>I9QVH4</accession>
<feature type="domain" description="CBM6" evidence="9">
    <location>
        <begin position="332"/>
        <end position="458"/>
    </location>
</feature>
<dbReference type="PANTHER" id="PTHR43772:SF2">
    <property type="entry name" value="PUTATIVE (AFU_ORTHOLOGUE AFUA_2G04480)-RELATED"/>
    <property type="match status" value="1"/>
</dbReference>
<dbReference type="GO" id="GO:0030246">
    <property type="term" value="F:carbohydrate binding"/>
    <property type="evidence" value="ECO:0007669"/>
    <property type="project" value="InterPro"/>
</dbReference>
<dbReference type="Proteomes" id="UP000003741">
    <property type="component" value="Unassembled WGS sequence"/>
</dbReference>
<sequence>MKENWKYVIIAILAMTLSSITGYAQNPIVQTCYTADPAPMVYGDKFYIYIDRDEGPDYYNMNEWRVYSSADMVNWTDHGAQLPLTAFSWAKAGTAWAAQCIERYGKFYWYVCCTDTESNINAIGVAVSDSPTGPFKDALGKPMISGGWGYIDPTVFIDDDGQAYIYWGNPGLFYVKVNEDMISYSGDIVEVEQTVEGFGGPKEPKEGVQYKDLYEEGPWFYKRGGKYYLLYAAGGVPEHISYSMSDSPTGPWKYMGKIMPLQDTNSFTNHCGVVDFKGKSYFAYHTGWLPGGGGFTRSVCIEEFKYNEDGTIPTIMATKEGVAPVGTLNPYLKTEAETMAWGLGLKTGQDSNTGVYVTSIRNGGQLKVREVDFGNIGAGIFTASVASGSKGGMVELRLDMPDGELIGTLSVSYTGGWTQWKEESTNIIGSVTGKHDLWFVFKGDGAEELFNMDYWQFAEKEQNKSLVALNASIDQFKIDILPGNVHTANIKVMAIYTDGTATDVTDEAEIRAVTPGVVSVSGGVVTGVAYGKTDIEVSYGGKSSILKLIVRDIEKEYTVDRLSFEAFGKPVNELKLLSRSQLSYSLFAIYQDGHTEEIAQVADVDIQNPEVLLVEAGQIMALKDGESTVTFSYKSTFGERQSATVHIVSSTFPLTAQLFNPNIYSEGSFDETTHTLVTGQYGFGGWWYDDGVDLSEYKYLVVKLGNTESCGASFNIFDENSYWSKPAAYVIGGKRQMVVNLNDAYKKQDDGSSVKLNPSHIYGVGFWSLGGSPIVIDKVYLTNSDDYEDPTGIVDVVVDKDPLVDVYTITGIKLRTQVRRSEVIRELPVGIYIVGREKIAILK</sequence>
<dbReference type="CDD" id="cd18618">
    <property type="entry name" value="GH43_Xsa43E-like"/>
    <property type="match status" value="1"/>
</dbReference>
<comment type="similarity">
    <text evidence="1">Belongs to the glycosyl hydrolase 43 family.</text>
</comment>
<evidence type="ECO:0000256" key="3">
    <source>
        <dbReference type="ARBA" id="ARBA00022729"/>
    </source>
</evidence>
<keyword evidence="6" id="KW-0326">Glycosidase</keyword>
<dbReference type="Pfam" id="PF03422">
    <property type="entry name" value="CBM_6"/>
    <property type="match status" value="1"/>
</dbReference>
<dbReference type="InterPro" id="IPR006710">
    <property type="entry name" value="Glyco_hydro_43"/>
</dbReference>
<evidence type="ECO:0000259" key="9">
    <source>
        <dbReference type="PROSITE" id="PS51175"/>
    </source>
</evidence>
<reference evidence="10 11" key="1">
    <citation type="submission" date="2012-02" db="EMBL/GenBank/DDBJ databases">
        <title>The Genome Sequence of Bacteroides cellulosilyticus CL02T12C19.</title>
        <authorList>
            <consortium name="The Broad Institute Genome Sequencing Platform"/>
            <person name="Earl A."/>
            <person name="Ward D."/>
            <person name="Feldgarden M."/>
            <person name="Gevers D."/>
            <person name="Zitomersky N.L."/>
            <person name="Coyne M.J."/>
            <person name="Comstock L.E."/>
            <person name="Young S.K."/>
            <person name="Zeng Q."/>
            <person name="Gargeya S."/>
            <person name="Fitzgerald M."/>
            <person name="Haas B."/>
            <person name="Abouelleil A."/>
            <person name="Alvarado L."/>
            <person name="Arachchi H.M."/>
            <person name="Berlin A."/>
            <person name="Chapman S.B."/>
            <person name="Gearin G."/>
            <person name="Goldberg J."/>
            <person name="Griggs A."/>
            <person name="Gujja S."/>
            <person name="Hansen M."/>
            <person name="Heiman D."/>
            <person name="Howarth C."/>
            <person name="Larimer J."/>
            <person name="Lui A."/>
            <person name="MacDonald P.J.P."/>
            <person name="McCowen C."/>
            <person name="Montmayeur A."/>
            <person name="Murphy C."/>
            <person name="Neiman D."/>
            <person name="Pearson M."/>
            <person name="Priest M."/>
            <person name="Roberts A."/>
            <person name="Saif S."/>
            <person name="Shea T."/>
            <person name="Sisk P."/>
            <person name="Stolte C."/>
            <person name="Sykes S."/>
            <person name="Wortman J."/>
            <person name="Nusbaum C."/>
            <person name="Birren B."/>
        </authorList>
    </citation>
    <scope>NUCLEOTIDE SEQUENCE [LARGE SCALE GENOMIC DNA]</scope>
    <source>
        <strain evidence="10 11">CL02T12C19</strain>
    </source>
</reference>
<dbReference type="AlphaFoldDB" id="I9QVH4"/>
<name>I9QVH4_9BACE</name>
<keyword evidence="3" id="KW-0732">Signal</keyword>
<evidence type="ECO:0000256" key="1">
    <source>
        <dbReference type="ARBA" id="ARBA00009865"/>
    </source>
</evidence>
<dbReference type="Gene3D" id="2.60.40.1080">
    <property type="match status" value="1"/>
</dbReference>
<feature type="active site" description="Proton donor" evidence="7">
    <location>
        <position position="216"/>
    </location>
</feature>
<dbReference type="CDD" id="cd04084">
    <property type="entry name" value="CBM6_xylanase-like"/>
    <property type="match status" value="1"/>
</dbReference>
<keyword evidence="5" id="KW-0119">Carbohydrate metabolism</keyword>
<evidence type="ECO:0000256" key="8">
    <source>
        <dbReference type="PIRSR" id="PIRSR606710-2"/>
    </source>
</evidence>
<dbReference type="GO" id="GO:0045493">
    <property type="term" value="P:xylan catabolic process"/>
    <property type="evidence" value="ECO:0007669"/>
    <property type="project" value="UniProtKB-KW"/>
</dbReference>
<keyword evidence="2" id="KW-0858">Xylan degradation</keyword>
<keyword evidence="2" id="KW-0624">Polysaccharide degradation</keyword>
<dbReference type="InterPro" id="IPR052176">
    <property type="entry name" value="Glycosyl_Hydrlase_43_Enz"/>
</dbReference>
<dbReference type="EMBL" id="AGXG01000036">
    <property type="protein sequence ID" value="EIY33771.1"/>
    <property type="molecule type" value="Genomic_DNA"/>
</dbReference>
<comment type="caution">
    <text evidence="10">The sequence shown here is derived from an EMBL/GenBank/DDBJ whole genome shotgun (WGS) entry which is preliminary data.</text>
</comment>
<dbReference type="HOGENOM" id="CLU_337617_0_0_10"/>
<gene>
    <name evidence="10" type="ORF">HMPREF1062_01713</name>
</gene>
<evidence type="ECO:0000256" key="6">
    <source>
        <dbReference type="ARBA" id="ARBA00023295"/>
    </source>
</evidence>
<evidence type="ECO:0000256" key="5">
    <source>
        <dbReference type="ARBA" id="ARBA00023277"/>
    </source>
</evidence>
<dbReference type="Gene3D" id="2.60.120.260">
    <property type="entry name" value="Galactose-binding domain-like"/>
    <property type="match status" value="1"/>
</dbReference>
<dbReference type="OrthoDB" id="9763933at2"/>
<evidence type="ECO:0000313" key="10">
    <source>
        <dbReference type="EMBL" id="EIY33771.1"/>
    </source>
</evidence>
<dbReference type="InterPro" id="IPR023296">
    <property type="entry name" value="Glyco_hydro_beta-prop_sf"/>
</dbReference>
<organism evidence="10 11">
    <name type="scientific">Bacteroides cellulosilyticus CL02T12C19</name>
    <dbReference type="NCBI Taxonomy" id="997874"/>
    <lineage>
        <taxon>Bacteria</taxon>
        <taxon>Pseudomonadati</taxon>
        <taxon>Bacteroidota</taxon>
        <taxon>Bacteroidia</taxon>
        <taxon>Bacteroidales</taxon>
        <taxon>Bacteroidaceae</taxon>
        <taxon>Bacteroides</taxon>
    </lineage>
</organism>
<keyword evidence="4" id="KW-0378">Hydrolase</keyword>
<dbReference type="GO" id="GO:0004553">
    <property type="term" value="F:hydrolase activity, hydrolyzing O-glycosyl compounds"/>
    <property type="evidence" value="ECO:0007669"/>
    <property type="project" value="InterPro"/>
</dbReference>
<dbReference type="InterPro" id="IPR005084">
    <property type="entry name" value="CBM6"/>
</dbReference>
<dbReference type="SUPFAM" id="SSF75005">
    <property type="entry name" value="Arabinanase/levansucrase/invertase"/>
    <property type="match status" value="1"/>
</dbReference>
<dbReference type="PROSITE" id="PS51175">
    <property type="entry name" value="CBM6"/>
    <property type="match status" value="1"/>
</dbReference>
<protein>
    <recommendedName>
        <fullName evidence="9">CBM6 domain-containing protein</fullName>
    </recommendedName>
</protein>
<proteinExistence type="inferred from homology"/>
<dbReference type="SUPFAM" id="SSF49785">
    <property type="entry name" value="Galactose-binding domain-like"/>
    <property type="match status" value="1"/>
</dbReference>
<evidence type="ECO:0000256" key="4">
    <source>
        <dbReference type="ARBA" id="ARBA00022801"/>
    </source>
</evidence>
<keyword evidence="11" id="KW-1185">Reference proteome</keyword>
<feature type="site" description="Important for catalytic activity, responsible for pKa modulation of the active site Glu and correct orientation of both the proton donor and substrate" evidence="8">
    <location>
        <position position="152"/>
    </location>
</feature>